<gene>
    <name evidence="2" type="ORF">H0G86_002618</name>
</gene>
<evidence type="ECO:0000259" key="1">
    <source>
        <dbReference type="Pfam" id="PF25000"/>
    </source>
</evidence>
<dbReference type="EMBL" id="CP075865">
    <property type="protein sequence ID" value="QYS95325.1"/>
    <property type="molecule type" value="Genomic_DNA"/>
</dbReference>
<dbReference type="PANTHER" id="PTHR35205">
    <property type="entry name" value="NB-ARC AND TPR DOMAIN PROTEIN"/>
    <property type="match status" value="1"/>
</dbReference>
<proteinExistence type="predicted"/>
<dbReference type="PANTHER" id="PTHR35205:SF1">
    <property type="entry name" value="ZU5 DOMAIN-CONTAINING PROTEIN"/>
    <property type="match status" value="1"/>
</dbReference>
<organism evidence="2 3">
    <name type="scientific">Trichoderma simmonsii</name>
    <dbReference type="NCBI Taxonomy" id="1491479"/>
    <lineage>
        <taxon>Eukaryota</taxon>
        <taxon>Fungi</taxon>
        <taxon>Dikarya</taxon>
        <taxon>Ascomycota</taxon>
        <taxon>Pezizomycotina</taxon>
        <taxon>Sordariomycetes</taxon>
        <taxon>Hypocreomycetidae</taxon>
        <taxon>Hypocreales</taxon>
        <taxon>Hypocreaceae</taxon>
        <taxon>Trichoderma</taxon>
    </lineage>
</organism>
<dbReference type="InterPro" id="IPR019734">
    <property type="entry name" value="TPR_rpt"/>
</dbReference>
<sequence length="1108" mass="124373">MDSQTIWTSAKVDGPILQRLNIFPSSTSALVYRGISSSIDVIILPDSELKKKKQNQIASLLEVLRNTVPHARVFQFSQIFRHQAESVWHSLVEAGDELVNALEETLDYVTTIRPLVFVTYGLGGLVLKRALHTMELKDTSISTKICLAQQGIVFLGVPQLTEHRRDLWSNLNTILEVYGRFNNSYLSSKQEFLPLIADVSMKFCGLGSSSRILTVYESKPTKVRAFPPKKSLLLGAGLAVLNMRDETSFCSPTDFHGISQFPHGHDLCNEISRLIHICASIQIRSQPNSGTIIMTVPNQIDLFGRSGSYWASTESYTESAVGEFTPSGSSDPNAQASGSSESWELVVAEKRIPKMPCYVRKAIDKNRNFVGRSAIIKEIDQALLPNGANLSSGLRSFSLCGFGGLGKTQIATYYAYARESDFDAIFWVQADELMKLNKSFEDIAKALDLVEEGDQGNKAISRDKVLEWFCDPRKRAMRKAASLTDLDSIPAKWLIIFDNADDISILREFWPIGSSGSILITSRDPTAKSDLADQGIDLPPMSSDECAALLQSLVGEAPSATPSHASLSLANRIGNVPLAISQIATRIRRNAMTIEEFLNRHGNNSLLSELNKVQSLPPQEQYRHTLATVWGFENFSAKVQGLINTMVFMDPDNIAEFILQQDSMDKGSISYPKPGDEYDRAWEEFYRTSLVKRKKETKTLSWHREIQEVAKSRMTDDQQQKYYEHTIDILSRAWTYSDEPFTRENFKQSACDDVLPHIQSIFRVYESPLTNFVISTPSAKKLVKLLQEAGWYLVQSAQYDPVLPMFNLAMSISQSHGDIMKDLLADTAFSLARYGEETNMDPHKVFEYCDLYHRLSKELNDGSTARVQNLATSHTSLAQAYLLLDRYEKAAEHCIKCIAIEDDYPDHKSGAWMSQFAHIYLAWAEHGMGNYAKAIALTTKVIEFRMRTFGPDDTESIKLGLALHCFANACQNLGLHRDSQEAYRKALANFRACLGPNSFRVGQMKLKLAEQLGNHKGFGQLAESFFNEAIKIFSATSYYSPELARALYKRYQFSVSLNTGSPNDTTPVLENLIYKEAAETYHRLCPQADKTTLLNALDFDSLVRFWSR</sequence>
<reference evidence="2 3" key="1">
    <citation type="journal article" date="2021" name="BMC Genomics">
        <title>Telomere-to-telomere genome assembly of asparaginase-producing Trichoderma simmonsii.</title>
        <authorList>
            <person name="Chung D."/>
            <person name="Kwon Y.M."/>
            <person name="Yang Y."/>
        </authorList>
    </citation>
    <scope>NUCLEOTIDE SEQUENCE [LARGE SCALE GENOMIC DNA]</scope>
    <source>
        <strain evidence="2 3">GH-Sj1</strain>
    </source>
</reference>
<name>A0A8G0PAB1_9HYPO</name>
<dbReference type="SMART" id="SM00028">
    <property type="entry name" value="TPR"/>
    <property type="match status" value="3"/>
</dbReference>
<dbReference type="InterPro" id="IPR027417">
    <property type="entry name" value="P-loop_NTPase"/>
</dbReference>
<accession>A0A8G0PAB1</accession>
<dbReference type="AlphaFoldDB" id="A0A8G0PAB1"/>
<dbReference type="SUPFAM" id="SSF52540">
    <property type="entry name" value="P-loop containing nucleoside triphosphate hydrolases"/>
    <property type="match status" value="1"/>
</dbReference>
<evidence type="ECO:0000313" key="2">
    <source>
        <dbReference type="EMBL" id="QYS95325.1"/>
    </source>
</evidence>
<evidence type="ECO:0000313" key="3">
    <source>
        <dbReference type="Proteomes" id="UP000826661"/>
    </source>
</evidence>
<dbReference type="Proteomes" id="UP000826661">
    <property type="component" value="Chromosome II"/>
</dbReference>
<protein>
    <recommendedName>
        <fullName evidence="1">DUF7779 domain-containing protein</fullName>
    </recommendedName>
</protein>
<dbReference type="Gene3D" id="1.25.40.10">
    <property type="entry name" value="Tetratricopeptide repeat domain"/>
    <property type="match status" value="2"/>
</dbReference>
<keyword evidence="3" id="KW-1185">Reference proteome</keyword>
<dbReference type="InterPro" id="IPR056681">
    <property type="entry name" value="DUF7779"/>
</dbReference>
<dbReference type="Gene3D" id="3.40.50.300">
    <property type="entry name" value="P-loop containing nucleotide triphosphate hydrolases"/>
    <property type="match status" value="1"/>
</dbReference>
<dbReference type="SUPFAM" id="SSF48452">
    <property type="entry name" value="TPR-like"/>
    <property type="match status" value="1"/>
</dbReference>
<dbReference type="GO" id="GO:0043531">
    <property type="term" value="F:ADP binding"/>
    <property type="evidence" value="ECO:0007669"/>
    <property type="project" value="InterPro"/>
</dbReference>
<feature type="domain" description="DUF7779" evidence="1">
    <location>
        <begin position="630"/>
        <end position="718"/>
    </location>
</feature>
<dbReference type="InterPro" id="IPR011990">
    <property type="entry name" value="TPR-like_helical_dom_sf"/>
</dbReference>
<dbReference type="Pfam" id="PF25000">
    <property type="entry name" value="DUF7779"/>
    <property type="match status" value="1"/>
</dbReference>